<proteinExistence type="predicted"/>
<protein>
    <submittedName>
        <fullName evidence="2">Uncharacterized protein</fullName>
    </submittedName>
</protein>
<dbReference type="AlphaFoldDB" id="D6TGC7"/>
<accession>D6TGC7</accession>
<reference evidence="2 3" key="1">
    <citation type="journal article" date="2011" name="Stand. Genomic Sci.">
        <title>Non-contiguous finished genome sequence and contextual data of the filamentous soil bacterium Ktedonobacter racemifer type strain (SOSP1-21).</title>
        <authorList>
            <person name="Chang Y.J."/>
            <person name="Land M."/>
            <person name="Hauser L."/>
            <person name="Chertkov O."/>
            <person name="Del Rio T.G."/>
            <person name="Nolan M."/>
            <person name="Copeland A."/>
            <person name="Tice H."/>
            <person name="Cheng J.F."/>
            <person name="Lucas S."/>
            <person name="Han C."/>
            <person name="Goodwin L."/>
            <person name="Pitluck S."/>
            <person name="Ivanova N."/>
            <person name="Ovchinikova G."/>
            <person name="Pati A."/>
            <person name="Chen A."/>
            <person name="Palaniappan K."/>
            <person name="Mavromatis K."/>
            <person name="Liolios K."/>
            <person name="Brettin T."/>
            <person name="Fiebig A."/>
            <person name="Rohde M."/>
            <person name="Abt B."/>
            <person name="Goker M."/>
            <person name="Detter J.C."/>
            <person name="Woyke T."/>
            <person name="Bristow J."/>
            <person name="Eisen J.A."/>
            <person name="Markowitz V."/>
            <person name="Hugenholtz P."/>
            <person name="Kyrpides N.C."/>
            <person name="Klenk H.P."/>
            <person name="Lapidus A."/>
        </authorList>
    </citation>
    <scope>NUCLEOTIDE SEQUENCE [LARGE SCALE GENOMIC DNA]</scope>
    <source>
        <strain evidence="3">DSM 44963</strain>
    </source>
</reference>
<name>D6TGC7_KTERA</name>
<evidence type="ECO:0000313" key="2">
    <source>
        <dbReference type="EMBL" id="EFH88829.1"/>
    </source>
</evidence>
<dbReference type="Proteomes" id="UP000004508">
    <property type="component" value="Unassembled WGS sequence"/>
</dbReference>
<dbReference type="InParanoid" id="D6TGC7"/>
<gene>
    <name evidence="2" type="ORF">Krac_10331</name>
</gene>
<dbReference type="RefSeq" id="WP_007905008.1">
    <property type="nucleotide sequence ID" value="NZ_ADVG01000001.1"/>
</dbReference>
<organism evidence="2 3">
    <name type="scientific">Ktedonobacter racemifer DSM 44963</name>
    <dbReference type="NCBI Taxonomy" id="485913"/>
    <lineage>
        <taxon>Bacteria</taxon>
        <taxon>Bacillati</taxon>
        <taxon>Chloroflexota</taxon>
        <taxon>Ktedonobacteria</taxon>
        <taxon>Ktedonobacterales</taxon>
        <taxon>Ktedonobacteraceae</taxon>
        <taxon>Ktedonobacter</taxon>
    </lineage>
</organism>
<dbReference type="EMBL" id="ADVG01000001">
    <property type="protein sequence ID" value="EFH88829.1"/>
    <property type="molecule type" value="Genomic_DNA"/>
</dbReference>
<sequence length="64" mass="7078">MKKSVSPLSQVTRQYEPDHDKQVRALALILCLPVPRPRPIEEVPKGVGSDSAQTIAEAKRTRKG</sequence>
<comment type="caution">
    <text evidence="2">The sequence shown here is derived from an EMBL/GenBank/DDBJ whole genome shotgun (WGS) entry which is preliminary data.</text>
</comment>
<evidence type="ECO:0000313" key="3">
    <source>
        <dbReference type="Proteomes" id="UP000004508"/>
    </source>
</evidence>
<feature type="region of interest" description="Disordered" evidence="1">
    <location>
        <begin position="39"/>
        <end position="64"/>
    </location>
</feature>
<keyword evidence="3" id="KW-1185">Reference proteome</keyword>
<evidence type="ECO:0000256" key="1">
    <source>
        <dbReference type="SAM" id="MobiDB-lite"/>
    </source>
</evidence>